<evidence type="ECO:0000313" key="3">
    <source>
        <dbReference type="RefSeq" id="XP_018453812.1"/>
    </source>
</evidence>
<dbReference type="Proteomes" id="UP000504610">
    <property type="component" value="Chromosome 9"/>
</dbReference>
<dbReference type="SMART" id="SM00256">
    <property type="entry name" value="FBOX"/>
    <property type="match status" value="1"/>
</dbReference>
<reference evidence="3" key="2">
    <citation type="submission" date="2025-08" db="UniProtKB">
        <authorList>
            <consortium name="RefSeq"/>
        </authorList>
    </citation>
    <scope>IDENTIFICATION</scope>
    <source>
        <tissue evidence="3">Leaf</tissue>
    </source>
</reference>
<dbReference type="AlphaFoldDB" id="A0A6J0L0Z2"/>
<protein>
    <submittedName>
        <fullName evidence="3">F-box/kelch-repeat protein At3g13680-like</fullName>
    </submittedName>
</protein>
<dbReference type="GeneID" id="108824951"/>
<name>A0A6J0L0Z2_RAPSA</name>
<dbReference type="InterPro" id="IPR001810">
    <property type="entry name" value="F-box_dom"/>
</dbReference>
<dbReference type="InterPro" id="IPR006527">
    <property type="entry name" value="F-box-assoc_dom_typ1"/>
</dbReference>
<evidence type="ECO:0000313" key="2">
    <source>
        <dbReference type="Proteomes" id="UP000504610"/>
    </source>
</evidence>
<organism evidence="2 3">
    <name type="scientific">Raphanus sativus</name>
    <name type="common">Radish</name>
    <name type="synonym">Raphanus raphanistrum var. sativus</name>
    <dbReference type="NCBI Taxonomy" id="3726"/>
    <lineage>
        <taxon>Eukaryota</taxon>
        <taxon>Viridiplantae</taxon>
        <taxon>Streptophyta</taxon>
        <taxon>Embryophyta</taxon>
        <taxon>Tracheophyta</taxon>
        <taxon>Spermatophyta</taxon>
        <taxon>Magnoliopsida</taxon>
        <taxon>eudicotyledons</taxon>
        <taxon>Gunneridae</taxon>
        <taxon>Pentapetalae</taxon>
        <taxon>rosids</taxon>
        <taxon>malvids</taxon>
        <taxon>Brassicales</taxon>
        <taxon>Brassicaceae</taxon>
        <taxon>Brassiceae</taxon>
        <taxon>Raphanus</taxon>
    </lineage>
</organism>
<feature type="domain" description="F-box" evidence="1">
    <location>
        <begin position="1"/>
        <end position="47"/>
    </location>
</feature>
<dbReference type="InterPro" id="IPR050796">
    <property type="entry name" value="SCF_F-box_component"/>
</dbReference>
<sequence length="373" mass="43320">MTTMSNLPEELVREILSRVPLTSLRQLRCTCRTWNALSKTQVFGKKEARNRFLGFTVMNNRLCSLRLELQGLLNEGELVHQSTKQIGKFDGTKMYKVRHCDGLLLCVHKNCNNIVVWNPYLSQTRCIPTRCDFGLNDVFGFGYANKNRNHKILRVLRGRFIRLALYDLKSDSWRVLDIEPYINLDIWESGVSLKGNTYFVAQQYAVDVLYCFDFTTERFRPPLQFPKEAEYVVLSCVRDEKLAVLYQLEKTMEIWITTKIEHDDVSWSMFLKVETTPLNGFPDDFSNDTDAETFFIDEEKKVAVVSDVWEDEPTKDETCYSQTAHIIGQDGYLKSTTCPKYRVEEALVFSSYVPSLVQVGINQRSKRKHKDCL</sequence>
<dbReference type="InterPro" id="IPR017451">
    <property type="entry name" value="F-box-assoc_interact_dom"/>
</dbReference>
<dbReference type="PANTHER" id="PTHR31672:SF13">
    <property type="entry name" value="F-BOX PROTEIN CPR30-LIKE"/>
    <property type="match status" value="1"/>
</dbReference>
<dbReference type="KEGG" id="rsz:108824951"/>
<dbReference type="PROSITE" id="PS50181">
    <property type="entry name" value="FBOX"/>
    <property type="match status" value="1"/>
</dbReference>
<dbReference type="SUPFAM" id="SSF81383">
    <property type="entry name" value="F-box domain"/>
    <property type="match status" value="1"/>
</dbReference>
<dbReference type="NCBIfam" id="TIGR01640">
    <property type="entry name" value="F_box_assoc_1"/>
    <property type="match status" value="1"/>
</dbReference>
<dbReference type="Gene3D" id="1.20.1280.50">
    <property type="match status" value="1"/>
</dbReference>
<dbReference type="CDD" id="cd22157">
    <property type="entry name" value="F-box_AtFBW1-like"/>
    <property type="match status" value="1"/>
</dbReference>
<evidence type="ECO:0000259" key="1">
    <source>
        <dbReference type="PROSITE" id="PS50181"/>
    </source>
</evidence>
<dbReference type="InterPro" id="IPR036047">
    <property type="entry name" value="F-box-like_dom_sf"/>
</dbReference>
<reference evidence="2" key="1">
    <citation type="journal article" date="2019" name="Database">
        <title>The radish genome database (RadishGD): an integrated information resource for radish genomics.</title>
        <authorList>
            <person name="Yu H.J."/>
            <person name="Baek S."/>
            <person name="Lee Y.J."/>
            <person name="Cho A."/>
            <person name="Mun J.H."/>
        </authorList>
    </citation>
    <scope>NUCLEOTIDE SEQUENCE [LARGE SCALE GENOMIC DNA]</scope>
    <source>
        <strain evidence="2">cv. WK10039</strain>
    </source>
</reference>
<dbReference type="RefSeq" id="XP_018453812.1">
    <property type="nucleotide sequence ID" value="XM_018598310.2"/>
</dbReference>
<dbReference type="OrthoDB" id="1054630at2759"/>
<keyword evidence="2" id="KW-1185">Reference proteome</keyword>
<gene>
    <name evidence="3" type="primary">LOC108824951</name>
</gene>
<accession>A0A6J0L0Z2</accession>
<dbReference type="PANTHER" id="PTHR31672">
    <property type="entry name" value="BNACNNG10540D PROTEIN"/>
    <property type="match status" value="1"/>
</dbReference>
<dbReference type="Pfam" id="PF07734">
    <property type="entry name" value="FBA_1"/>
    <property type="match status" value="1"/>
</dbReference>
<dbReference type="Pfam" id="PF00646">
    <property type="entry name" value="F-box"/>
    <property type="match status" value="1"/>
</dbReference>
<proteinExistence type="predicted"/>